<reference evidence="6 7" key="1">
    <citation type="submission" date="2013-08" db="EMBL/GenBank/DDBJ databases">
        <title>Genome sequencing of Lysobacter.</title>
        <authorList>
            <person name="Zhang S."/>
            <person name="Wang G."/>
        </authorList>
    </citation>
    <scope>NUCLEOTIDE SEQUENCE [LARGE SCALE GENOMIC DNA]</scope>
    <source>
        <strain evidence="6 7">Ko07</strain>
    </source>
</reference>
<evidence type="ECO:0000256" key="4">
    <source>
        <dbReference type="ARBA" id="ARBA00022840"/>
    </source>
</evidence>
<evidence type="ECO:0000259" key="5">
    <source>
        <dbReference type="PROSITE" id="PS50893"/>
    </source>
</evidence>
<dbReference type="InterPro" id="IPR029439">
    <property type="entry name" value="Wzt_C"/>
</dbReference>
<gene>
    <name evidence="6" type="ORF">N792_01555</name>
</gene>
<dbReference type="PANTHER" id="PTHR46743:SF2">
    <property type="entry name" value="TEICHOIC ACIDS EXPORT ATP-BINDING PROTEIN TAGH"/>
    <property type="match status" value="1"/>
</dbReference>
<dbReference type="CDD" id="cd10147">
    <property type="entry name" value="Wzt_C-like"/>
    <property type="match status" value="1"/>
</dbReference>
<dbReference type="AlphaFoldDB" id="A0A0A0EUX6"/>
<keyword evidence="3" id="KW-0547">Nucleotide-binding</keyword>
<evidence type="ECO:0000313" key="6">
    <source>
        <dbReference type="EMBL" id="KGM52942.1"/>
    </source>
</evidence>
<dbReference type="Pfam" id="PF00005">
    <property type="entry name" value="ABC_tran"/>
    <property type="match status" value="1"/>
</dbReference>
<comment type="similarity">
    <text evidence="1">Belongs to the ABC transporter superfamily.</text>
</comment>
<dbReference type="Gene3D" id="3.40.50.300">
    <property type="entry name" value="P-loop containing nucleotide triphosphate hydrolases"/>
    <property type="match status" value="1"/>
</dbReference>
<accession>A0A0A0EUX6</accession>
<dbReference type="GO" id="GO:0016887">
    <property type="term" value="F:ATP hydrolysis activity"/>
    <property type="evidence" value="ECO:0007669"/>
    <property type="project" value="InterPro"/>
</dbReference>
<dbReference type="EMBL" id="AVPS01000001">
    <property type="protein sequence ID" value="KGM52942.1"/>
    <property type="molecule type" value="Genomic_DNA"/>
</dbReference>
<evidence type="ECO:0000313" key="7">
    <source>
        <dbReference type="Proteomes" id="UP000030017"/>
    </source>
</evidence>
<organism evidence="6 7">
    <name type="scientific">Lysobacter concretionis Ko07 = DSM 16239</name>
    <dbReference type="NCBI Taxonomy" id="1122185"/>
    <lineage>
        <taxon>Bacteria</taxon>
        <taxon>Pseudomonadati</taxon>
        <taxon>Pseudomonadota</taxon>
        <taxon>Gammaproteobacteria</taxon>
        <taxon>Lysobacterales</taxon>
        <taxon>Lysobacteraceae</taxon>
        <taxon>Novilysobacter</taxon>
    </lineage>
</organism>
<proteinExistence type="inferred from homology"/>
<dbReference type="CDD" id="cd03220">
    <property type="entry name" value="ABC_KpsT_Wzt"/>
    <property type="match status" value="1"/>
</dbReference>
<sequence>MSVRSVSKSYQIYDSPAHRLRQFIVPRIRRTLGLRGGAYYRDFRALHNISFDVGRGEVVGIVGRNGSGKSTLLQIICGTLSPSAGRVETLGRVSALLELGSGFNPEFTGHDNVYMNAALIGMSRQEVGRKFDEILDFADIGDFIDQPVKTYSSGMAVRLAFAVAINADPDILIVDEALAVGDELFQRKCFARIEQLRSTGATILFVSHAGGTVVDLCDRAILLDAGEMLADGAPKEVVGMYQKLLYAPADKAARIRDEMLGRVCAALLDGRASGSSGDGTAQDTADALETENYDPAFVSTNVIKYESHGATISGPEIRTMDGRTVNGLVRGRTYRYRYRVDFDRTFTGVRFGMLIKTVTGTHLGGSLSQANVHEGLIVSSGTSAVAEFSFICHLNPGVFFMNAGVFGCLDQGEILIHRLSDAVAFRVLPISRNQAQEAVDFGCTSTVTLE</sequence>
<dbReference type="Pfam" id="PF14524">
    <property type="entry name" value="Wzt_C"/>
    <property type="match status" value="1"/>
</dbReference>
<dbReference type="InterPro" id="IPR050683">
    <property type="entry name" value="Bact_Polysacc_Export_ATP-bd"/>
</dbReference>
<dbReference type="GO" id="GO:0140359">
    <property type="term" value="F:ABC-type transporter activity"/>
    <property type="evidence" value="ECO:0007669"/>
    <property type="project" value="InterPro"/>
</dbReference>
<dbReference type="InterPro" id="IPR015860">
    <property type="entry name" value="ABC_transpr_TagH-like"/>
</dbReference>
<dbReference type="eggNOG" id="COG1134">
    <property type="taxonomic scope" value="Bacteria"/>
</dbReference>
<comment type="caution">
    <text evidence="6">The sequence shown here is derived from an EMBL/GenBank/DDBJ whole genome shotgun (WGS) entry which is preliminary data.</text>
</comment>
<evidence type="ECO:0000256" key="3">
    <source>
        <dbReference type="ARBA" id="ARBA00022741"/>
    </source>
</evidence>
<dbReference type="SUPFAM" id="SSF52540">
    <property type="entry name" value="P-loop containing nucleoside triphosphate hydrolases"/>
    <property type="match status" value="1"/>
</dbReference>
<dbReference type="Proteomes" id="UP000030017">
    <property type="component" value="Unassembled WGS sequence"/>
</dbReference>
<feature type="domain" description="ABC transporter" evidence="5">
    <location>
        <begin position="29"/>
        <end position="250"/>
    </location>
</feature>
<dbReference type="PROSITE" id="PS00211">
    <property type="entry name" value="ABC_TRANSPORTER_1"/>
    <property type="match status" value="1"/>
</dbReference>
<keyword evidence="2" id="KW-0813">Transport</keyword>
<dbReference type="GO" id="GO:0016020">
    <property type="term" value="C:membrane"/>
    <property type="evidence" value="ECO:0007669"/>
    <property type="project" value="InterPro"/>
</dbReference>
<name>A0A0A0EUX6_9GAMM</name>
<keyword evidence="7" id="KW-1185">Reference proteome</keyword>
<dbReference type="InterPro" id="IPR017871">
    <property type="entry name" value="ABC_transporter-like_CS"/>
</dbReference>
<dbReference type="InterPro" id="IPR003593">
    <property type="entry name" value="AAA+_ATPase"/>
</dbReference>
<evidence type="ECO:0000256" key="1">
    <source>
        <dbReference type="ARBA" id="ARBA00005417"/>
    </source>
</evidence>
<evidence type="ECO:0000256" key="2">
    <source>
        <dbReference type="ARBA" id="ARBA00022448"/>
    </source>
</evidence>
<dbReference type="SMART" id="SM00382">
    <property type="entry name" value="AAA"/>
    <property type="match status" value="1"/>
</dbReference>
<dbReference type="GO" id="GO:0005524">
    <property type="term" value="F:ATP binding"/>
    <property type="evidence" value="ECO:0007669"/>
    <property type="project" value="UniProtKB-KW"/>
</dbReference>
<dbReference type="InterPro" id="IPR003439">
    <property type="entry name" value="ABC_transporter-like_ATP-bd"/>
</dbReference>
<dbReference type="InterPro" id="IPR027417">
    <property type="entry name" value="P-loop_NTPase"/>
</dbReference>
<dbReference type="Gene3D" id="2.70.50.60">
    <property type="entry name" value="abc- transporter (atp binding component) like domain"/>
    <property type="match status" value="1"/>
</dbReference>
<dbReference type="STRING" id="1122185.N792_01555"/>
<protein>
    <submittedName>
        <fullName evidence="6">ABC transporter ATP-binding protein</fullName>
    </submittedName>
</protein>
<dbReference type="PROSITE" id="PS50893">
    <property type="entry name" value="ABC_TRANSPORTER_2"/>
    <property type="match status" value="1"/>
</dbReference>
<keyword evidence="4 6" id="KW-0067">ATP-binding</keyword>
<dbReference type="PANTHER" id="PTHR46743">
    <property type="entry name" value="TEICHOIC ACIDS EXPORT ATP-BINDING PROTEIN TAGH"/>
    <property type="match status" value="1"/>
</dbReference>